<evidence type="ECO:0000256" key="6">
    <source>
        <dbReference type="ARBA" id="ARBA00022679"/>
    </source>
</evidence>
<dbReference type="NCBIfam" id="TIGR00195">
    <property type="entry name" value="exoDNase_III"/>
    <property type="match status" value="1"/>
</dbReference>
<keyword evidence="10" id="KW-0378">Hydrolase</keyword>
<keyword evidence="8" id="KW-0540">Nuclease</keyword>
<dbReference type="PANTHER" id="PTHR43250:SF1">
    <property type="entry name" value="EXODEOXYRIBONUCLEASE III"/>
    <property type="match status" value="1"/>
</dbReference>
<feature type="domain" description="ATP-dependent DNA ligase family profile" evidence="20">
    <location>
        <begin position="398"/>
        <end position="523"/>
    </location>
</feature>
<evidence type="ECO:0000256" key="19">
    <source>
        <dbReference type="SAM" id="MobiDB-lite"/>
    </source>
</evidence>
<dbReference type="PROSITE" id="PS50160">
    <property type="entry name" value="DNA_LIGASE_A3"/>
    <property type="match status" value="1"/>
</dbReference>
<dbReference type="SUPFAM" id="SSF50249">
    <property type="entry name" value="Nucleic acid-binding proteins"/>
    <property type="match status" value="1"/>
</dbReference>
<evidence type="ECO:0000256" key="10">
    <source>
        <dbReference type="ARBA" id="ARBA00022801"/>
    </source>
</evidence>
<dbReference type="InterPro" id="IPR014145">
    <property type="entry name" value="LigD_pol_dom"/>
</dbReference>
<evidence type="ECO:0000256" key="13">
    <source>
        <dbReference type="ARBA" id="ARBA00022932"/>
    </source>
</evidence>
<evidence type="ECO:0000259" key="20">
    <source>
        <dbReference type="PROSITE" id="PS50160"/>
    </source>
</evidence>
<comment type="cofactor">
    <cofactor evidence="1">
        <name>Mn(2+)</name>
        <dbReference type="ChEBI" id="CHEBI:29035"/>
    </cofactor>
</comment>
<dbReference type="PANTHER" id="PTHR43250">
    <property type="entry name" value="EXODEOXYRIBONUCLEASE III"/>
    <property type="match status" value="1"/>
</dbReference>
<evidence type="ECO:0000256" key="2">
    <source>
        <dbReference type="ARBA" id="ARBA00001946"/>
    </source>
</evidence>
<evidence type="ECO:0000256" key="17">
    <source>
        <dbReference type="ARBA" id="ARBA00029943"/>
    </source>
</evidence>
<comment type="cofactor">
    <cofactor evidence="2">
        <name>Mg(2+)</name>
        <dbReference type="ChEBI" id="CHEBI:18420"/>
    </cofactor>
</comment>
<dbReference type="Gene3D" id="3.30.1490.70">
    <property type="match status" value="1"/>
</dbReference>
<comment type="similarity">
    <text evidence="3">Belongs to the DNA repair enzymes AP/ExoA family.</text>
</comment>
<dbReference type="PROSITE" id="PS00726">
    <property type="entry name" value="AP_NUCLEASE_F1_1"/>
    <property type="match status" value="1"/>
</dbReference>
<dbReference type="InterPro" id="IPR012309">
    <property type="entry name" value="DNA_ligase_ATP-dep_C"/>
</dbReference>
<keyword evidence="16" id="KW-0511">Multifunctional enzyme</keyword>
<dbReference type="CDD" id="cd09086">
    <property type="entry name" value="ExoIII-like_AP-endo"/>
    <property type="match status" value="1"/>
</dbReference>
<comment type="catalytic activity">
    <reaction evidence="18">
        <text>ATP + (deoxyribonucleotide)n-3'-hydroxyl + 5'-phospho-(deoxyribonucleotide)m = (deoxyribonucleotide)n+m + AMP + diphosphate.</text>
        <dbReference type="EC" id="6.5.1.1"/>
    </reaction>
</comment>
<evidence type="ECO:0000256" key="16">
    <source>
        <dbReference type="ARBA" id="ARBA00023268"/>
    </source>
</evidence>
<evidence type="ECO:0000256" key="9">
    <source>
        <dbReference type="ARBA" id="ARBA00022723"/>
    </source>
</evidence>
<evidence type="ECO:0000256" key="18">
    <source>
        <dbReference type="ARBA" id="ARBA00034003"/>
    </source>
</evidence>
<evidence type="ECO:0000256" key="11">
    <source>
        <dbReference type="ARBA" id="ARBA00022839"/>
    </source>
</evidence>
<keyword evidence="11" id="KW-0269">Exonuclease</keyword>
<dbReference type="SUPFAM" id="SSF56091">
    <property type="entry name" value="DNA ligase/mRNA capping enzyme, catalytic domain"/>
    <property type="match status" value="1"/>
</dbReference>
<dbReference type="Gene3D" id="2.40.50.140">
    <property type="entry name" value="Nucleic acid-binding proteins"/>
    <property type="match status" value="1"/>
</dbReference>
<gene>
    <name evidence="21" type="primary">ligD</name>
    <name evidence="21" type="ORF">ACFSJU_07515</name>
</gene>
<evidence type="ECO:0000256" key="8">
    <source>
        <dbReference type="ARBA" id="ARBA00022722"/>
    </source>
</evidence>
<keyword evidence="9" id="KW-0479">Metal-binding</keyword>
<evidence type="ECO:0000256" key="3">
    <source>
        <dbReference type="ARBA" id="ARBA00007092"/>
    </source>
</evidence>
<dbReference type="NCBIfam" id="TIGR02779">
    <property type="entry name" value="NHEJ_ligase_lig"/>
    <property type="match status" value="1"/>
</dbReference>
<evidence type="ECO:0000256" key="7">
    <source>
        <dbReference type="ARBA" id="ARBA00022695"/>
    </source>
</evidence>
<dbReference type="PROSITE" id="PS51435">
    <property type="entry name" value="AP_NUCLEASE_F1_4"/>
    <property type="match status" value="1"/>
</dbReference>
<keyword evidence="14" id="KW-0238">DNA-binding</keyword>
<dbReference type="InterPro" id="IPR012310">
    <property type="entry name" value="DNA_ligase_ATP-dep_cent"/>
</dbReference>
<dbReference type="RefSeq" id="WP_255904018.1">
    <property type="nucleotide sequence ID" value="NZ_JAFMZO010000003.1"/>
</dbReference>
<dbReference type="InterPro" id="IPR014143">
    <property type="entry name" value="NHEJ_ligase_prk"/>
</dbReference>
<dbReference type="Gene3D" id="3.90.920.10">
    <property type="entry name" value="DNA primase, PRIM domain"/>
    <property type="match status" value="1"/>
</dbReference>
<dbReference type="NCBIfam" id="TIGR02778">
    <property type="entry name" value="ligD_pol"/>
    <property type="match status" value="1"/>
</dbReference>
<keyword evidence="5 21" id="KW-0436">Ligase</keyword>
<dbReference type="PROSITE" id="PS00333">
    <property type="entry name" value="DNA_LIGASE_A2"/>
    <property type="match status" value="1"/>
</dbReference>
<dbReference type="SUPFAM" id="SSF56219">
    <property type="entry name" value="DNase I-like"/>
    <property type="match status" value="1"/>
</dbReference>
<dbReference type="InterPro" id="IPR036691">
    <property type="entry name" value="Endo/exonu/phosph_ase_sf"/>
</dbReference>
<keyword evidence="12" id="KW-0460">Magnesium</keyword>
<keyword evidence="6" id="KW-0808">Transferase</keyword>
<dbReference type="Proteomes" id="UP001597387">
    <property type="component" value="Unassembled WGS sequence"/>
</dbReference>
<evidence type="ECO:0000256" key="4">
    <source>
        <dbReference type="ARBA" id="ARBA00012727"/>
    </source>
</evidence>
<feature type="compositionally biased region" description="Basic and acidic residues" evidence="19">
    <location>
        <begin position="271"/>
        <end position="284"/>
    </location>
</feature>
<dbReference type="CDD" id="cd04865">
    <property type="entry name" value="LigD_Pol_like_2"/>
    <property type="match status" value="1"/>
</dbReference>
<evidence type="ECO:0000256" key="5">
    <source>
        <dbReference type="ARBA" id="ARBA00022598"/>
    </source>
</evidence>
<sequence length="973" mass="110973">MKIATYNINGINGRLEILLRWLKEARPDIVCLQELKSETSKFPEQAIADAGYQAIWHGQKSWNGVAILSKTDIREMRRDLPGSDNEFTHSRYIEAFINGIVIGCIYLPNGNPYPGPKFDYKLRWFERLAAHAKDLADLDFPVILIGDYNVMPTELDTYKPEKYLENALYRPETRKAYKDLVDQGWTDAIRTLFPNERIYTFWDYLRDAYGRNAGLRLDHFLLNKKVAGRLAAAAVDKHVRGWKGSSDHAPVWIELADQDVPQTKRSSNKSKPLETKIEEAETHRQENEIPIADLQTLLKDAPKSEIPLKIKPMKATLVDAPFDDPGWIYEIKWDGYRAVATVQNGQAELVSRNNLTFDQFAPINKVLESWKLDLVLDGEIVALDEQGNANFGALQNWRNTKNTTLAYFVFDILWYNGRLLTAFPLYQRREILKALLPENDLVRLSQAFEVDGIEFFEAAKKMKLEGIIAKRADSLYTSDTRSRDWLKIKAKLRQEVVIAGFTKNDGTVKYFSALAIGVYDQKGVLRYIGKVGTGFNTITQKDMMEQFKPLITTECPFDIEPDVDEPSTFRPRRLGAKATWLKPELICEVEYAEITHDGKVRQASFKGMRYDKKPLDVVMEIEADTDDIVEEANLHADMEIVKNEEPKAKKSKAAKPKSSAPVTDLLISSTNDIEEKKIDGHLLKFTNLNKLYWPEDKITKRDMFNYYHQVAPFMVPYLKDRPMSLNRFPGGIHSKSFYQKNVRDSAPDWAETMPHTNETGEEKDYLLGNNEATLLWMATLGCIEMNPWFSRAQSPDHPDYCVIDLDPDKQTFDQVIQAAQEVRKVLDAIDVPSYPKTSGSTGIHIYIPLGAKYTYDQSQLFANIIVKLVQKQIPEFTTLERMVANRKGKMYLDYMQNRPGATIAGVYSLRPKPGATVSMPLSWDEVRPGLTMRDFTIHSALDRLKETGDLFTGVLGEGIDLKTTIQKAQSVFG</sequence>
<dbReference type="InterPro" id="IPR004808">
    <property type="entry name" value="AP_endonuc_1"/>
</dbReference>
<organism evidence="21 22">
    <name type="scientific">Paradesertivirga mongoliensis</name>
    <dbReference type="NCBI Taxonomy" id="2100740"/>
    <lineage>
        <taxon>Bacteria</taxon>
        <taxon>Pseudomonadati</taxon>
        <taxon>Bacteroidota</taxon>
        <taxon>Sphingobacteriia</taxon>
        <taxon>Sphingobacteriales</taxon>
        <taxon>Sphingobacteriaceae</taxon>
        <taxon>Paradesertivirga</taxon>
    </lineage>
</organism>
<dbReference type="InterPro" id="IPR005135">
    <property type="entry name" value="Endo/exonuclease/phosphatase"/>
</dbReference>
<dbReference type="InterPro" id="IPR020847">
    <property type="entry name" value="AP_endonuclease_F1_BS"/>
</dbReference>
<evidence type="ECO:0000313" key="21">
    <source>
        <dbReference type="EMBL" id="MFD2162236.1"/>
    </source>
</evidence>
<dbReference type="Pfam" id="PF03372">
    <property type="entry name" value="Exo_endo_phos"/>
    <property type="match status" value="1"/>
</dbReference>
<dbReference type="Gene3D" id="3.60.10.10">
    <property type="entry name" value="Endonuclease/exonuclease/phosphatase"/>
    <property type="match status" value="1"/>
</dbReference>
<dbReference type="NCBIfam" id="TIGR02776">
    <property type="entry name" value="NHEJ_ligase_prk"/>
    <property type="match status" value="1"/>
</dbReference>
<evidence type="ECO:0000256" key="14">
    <source>
        <dbReference type="ARBA" id="ARBA00023125"/>
    </source>
</evidence>
<evidence type="ECO:0000313" key="22">
    <source>
        <dbReference type="Proteomes" id="UP001597387"/>
    </source>
</evidence>
<accession>A0ABW4ZK93</accession>
<dbReference type="InterPro" id="IPR012340">
    <property type="entry name" value="NA-bd_OB-fold"/>
</dbReference>
<keyword evidence="13" id="KW-0239">DNA-directed DNA polymerase</keyword>
<proteinExistence type="inferred from homology"/>
<feature type="region of interest" description="Disordered" evidence="19">
    <location>
        <begin position="260"/>
        <end position="284"/>
    </location>
</feature>
<evidence type="ECO:0000256" key="1">
    <source>
        <dbReference type="ARBA" id="ARBA00001936"/>
    </source>
</evidence>
<dbReference type="Pfam" id="PF21686">
    <property type="entry name" value="LigD_Prim-Pol"/>
    <property type="match status" value="1"/>
</dbReference>
<evidence type="ECO:0000256" key="15">
    <source>
        <dbReference type="ARBA" id="ARBA00023211"/>
    </source>
</evidence>
<protein>
    <recommendedName>
        <fullName evidence="4">DNA ligase (ATP)</fullName>
        <ecNumber evidence="4">6.5.1.1</ecNumber>
    </recommendedName>
    <alternativeName>
        <fullName evidence="17">NHEJ DNA polymerase</fullName>
    </alternativeName>
</protein>
<evidence type="ECO:0000256" key="12">
    <source>
        <dbReference type="ARBA" id="ARBA00022842"/>
    </source>
</evidence>
<dbReference type="CDD" id="cd07906">
    <property type="entry name" value="Adenylation_DNA_ligase_LigD_LigC"/>
    <property type="match status" value="1"/>
</dbReference>
<dbReference type="Gene3D" id="3.30.470.30">
    <property type="entry name" value="DNA ligase/mRNA capping enzyme"/>
    <property type="match status" value="1"/>
</dbReference>
<reference evidence="22" key="1">
    <citation type="journal article" date="2019" name="Int. J. Syst. Evol. Microbiol.">
        <title>The Global Catalogue of Microorganisms (GCM) 10K type strain sequencing project: providing services to taxonomists for standard genome sequencing and annotation.</title>
        <authorList>
            <consortium name="The Broad Institute Genomics Platform"/>
            <consortium name="The Broad Institute Genome Sequencing Center for Infectious Disease"/>
            <person name="Wu L."/>
            <person name="Ma J."/>
        </authorList>
    </citation>
    <scope>NUCLEOTIDE SEQUENCE [LARGE SCALE GENOMIC DNA]</scope>
    <source>
        <strain evidence="22">KCTC 42217</strain>
    </source>
</reference>
<name>A0ABW4ZK93_9SPHI</name>
<keyword evidence="7" id="KW-0548">Nucleotidyltransferase</keyword>
<keyword evidence="22" id="KW-1185">Reference proteome</keyword>
<dbReference type="EMBL" id="JBHUHZ010000001">
    <property type="protein sequence ID" value="MFD2162236.1"/>
    <property type="molecule type" value="Genomic_DNA"/>
</dbReference>
<dbReference type="InterPro" id="IPR016059">
    <property type="entry name" value="DNA_ligase_ATP-dep_CS"/>
</dbReference>
<keyword evidence="15" id="KW-0464">Manganese</keyword>
<dbReference type="Pfam" id="PF01068">
    <property type="entry name" value="DNA_ligase_A_M"/>
    <property type="match status" value="1"/>
</dbReference>
<comment type="caution">
    <text evidence="21">The sequence shown here is derived from an EMBL/GenBank/DDBJ whole genome shotgun (WGS) entry which is preliminary data.</text>
</comment>
<dbReference type="Pfam" id="PF04679">
    <property type="entry name" value="DNA_ligase_A_C"/>
    <property type="match status" value="1"/>
</dbReference>
<dbReference type="EC" id="6.5.1.1" evidence="4"/>
<dbReference type="CDD" id="cd07971">
    <property type="entry name" value="OBF_DNA_ligase_LigD"/>
    <property type="match status" value="1"/>
</dbReference>
<dbReference type="InterPro" id="IPR014146">
    <property type="entry name" value="LigD_ligase_dom"/>
</dbReference>
<dbReference type="NCBIfam" id="TIGR00633">
    <property type="entry name" value="xth"/>
    <property type="match status" value="1"/>
</dbReference>
<dbReference type="InterPro" id="IPR037493">
    <property type="entry name" value="ExoIII-like"/>
</dbReference>
<dbReference type="GO" id="GO:0003910">
    <property type="term" value="F:DNA ligase (ATP) activity"/>
    <property type="evidence" value="ECO:0007669"/>
    <property type="project" value="UniProtKB-EC"/>
</dbReference>